<dbReference type="AlphaFoldDB" id="A0A2T5IQ43"/>
<dbReference type="GO" id="GO:0003700">
    <property type="term" value="F:DNA-binding transcription factor activity"/>
    <property type="evidence" value="ECO:0007669"/>
    <property type="project" value="InterPro"/>
</dbReference>
<sequence length="339" mass="39115">MLSDGIILPEKGELILKTNDNLMDIQNATKSSDHFQKIDSGSLPSKQHFFENYAPSELTDSYRIISTPSAFAKGTLFYIQEIGKLKSLKSHTSKREALDSFLFIIVVSGSGTFTYKGKTYKLKSEDCLFIDCKKPYSHESTDSDPWELMWVHFNSILMDQYYLYFSNKTGSVAFQSEEKPEFSAILENLLMLANNKSTHSELLISQLLNTLVTRILTDNTDQQENTADKIADKIQQIKDFLDENFKKKIPLDIIADEFFISKYHMSREFKKAHGITIANYIIAKRITYAKELLRFTNMKIDEIGQFCGIEDNSYFNKVFRKFEGITASEYRKKWKGIIK</sequence>
<evidence type="ECO:0000256" key="1">
    <source>
        <dbReference type="ARBA" id="ARBA00023015"/>
    </source>
</evidence>
<evidence type="ECO:0000256" key="2">
    <source>
        <dbReference type="ARBA" id="ARBA00023125"/>
    </source>
</evidence>
<dbReference type="SUPFAM" id="SSF46689">
    <property type="entry name" value="Homeodomain-like"/>
    <property type="match status" value="2"/>
</dbReference>
<feature type="domain" description="HTH araC/xylS-type" evidence="4">
    <location>
        <begin position="235"/>
        <end position="333"/>
    </location>
</feature>
<comment type="caution">
    <text evidence="5">The sequence shown here is derived from an EMBL/GenBank/DDBJ whole genome shotgun (WGS) entry which is preliminary data.</text>
</comment>
<dbReference type="SUPFAM" id="SSF51215">
    <property type="entry name" value="Regulatory protein AraC"/>
    <property type="match status" value="1"/>
</dbReference>
<organism evidence="5 6">
    <name type="scientific">Trichococcus patagoniensis</name>
    <dbReference type="NCBI Taxonomy" id="382641"/>
    <lineage>
        <taxon>Bacteria</taxon>
        <taxon>Bacillati</taxon>
        <taxon>Bacillota</taxon>
        <taxon>Bacilli</taxon>
        <taxon>Lactobacillales</taxon>
        <taxon>Carnobacteriaceae</taxon>
        <taxon>Trichococcus</taxon>
    </lineage>
</organism>
<dbReference type="Gene3D" id="1.10.10.60">
    <property type="entry name" value="Homeodomain-like"/>
    <property type="match status" value="2"/>
</dbReference>
<dbReference type="InterPro" id="IPR018060">
    <property type="entry name" value="HTH_AraC"/>
</dbReference>
<keyword evidence="6" id="KW-1185">Reference proteome</keyword>
<evidence type="ECO:0000313" key="6">
    <source>
        <dbReference type="Proteomes" id="UP000244161"/>
    </source>
</evidence>
<keyword evidence="3" id="KW-0804">Transcription</keyword>
<dbReference type="Proteomes" id="UP000244161">
    <property type="component" value="Unassembled WGS sequence"/>
</dbReference>
<dbReference type="SMART" id="SM00342">
    <property type="entry name" value="HTH_ARAC"/>
    <property type="match status" value="1"/>
</dbReference>
<reference evidence="5 6" key="1">
    <citation type="submission" date="2018-04" db="EMBL/GenBank/DDBJ databases">
        <title>Genomic Encyclopedia of Archaeal and Bacterial Type Strains, Phase II (KMG-II): from individual species to whole genera.</title>
        <authorList>
            <person name="Goeker M."/>
        </authorList>
    </citation>
    <scope>NUCLEOTIDE SEQUENCE [LARGE SCALE GENOMIC DNA]</scope>
    <source>
        <strain evidence="5 6">DSM 18806</strain>
    </source>
</reference>
<dbReference type="InterPro" id="IPR037923">
    <property type="entry name" value="HTH-like"/>
</dbReference>
<dbReference type="Pfam" id="PF12833">
    <property type="entry name" value="HTH_18"/>
    <property type="match status" value="1"/>
</dbReference>
<dbReference type="PANTHER" id="PTHR43280">
    <property type="entry name" value="ARAC-FAMILY TRANSCRIPTIONAL REGULATOR"/>
    <property type="match status" value="1"/>
</dbReference>
<keyword evidence="2 5" id="KW-0238">DNA-binding</keyword>
<proteinExistence type="predicted"/>
<dbReference type="PANTHER" id="PTHR43280:SF2">
    <property type="entry name" value="HTH-TYPE TRANSCRIPTIONAL REGULATOR EXSA"/>
    <property type="match status" value="1"/>
</dbReference>
<dbReference type="InterPro" id="IPR003313">
    <property type="entry name" value="AraC-bd"/>
</dbReference>
<evidence type="ECO:0000313" key="5">
    <source>
        <dbReference type="EMBL" id="PTQ85943.1"/>
    </source>
</evidence>
<name>A0A2T5IQ43_9LACT</name>
<dbReference type="InterPro" id="IPR009057">
    <property type="entry name" value="Homeodomain-like_sf"/>
</dbReference>
<dbReference type="EMBL" id="QAOM01000002">
    <property type="protein sequence ID" value="PTQ85943.1"/>
    <property type="molecule type" value="Genomic_DNA"/>
</dbReference>
<evidence type="ECO:0000259" key="4">
    <source>
        <dbReference type="PROSITE" id="PS01124"/>
    </source>
</evidence>
<dbReference type="Pfam" id="PF02311">
    <property type="entry name" value="AraC_binding"/>
    <property type="match status" value="1"/>
</dbReference>
<dbReference type="GO" id="GO:0043565">
    <property type="term" value="F:sequence-specific DNA binding"/>
    <property type="evidence" value="ECO:0007669"/>
    <property type="project" value="InterPro"/>
</dbReference>
<protein>
    <submittedName>
        <fullName evidence="5">AraC-like DNA-binding protein</fullName>
    </submittedName>
</protein>
<gene>
    <name evidence="5" type="ORF">C8U37_10246</name>
</gene>
<dbReference type="Gene3D" id="2.60.120.280">
    <property type="entry name" value="Regulatory protein AraC"/>
    <property type="match status" value="1"/>
</dbReference>
<dbReference type="PROSITE" id="PS01124">
    <property type="entry name" value="HTH_ARAC_FAMILY_2"/>
    <property type="match status" value="1"/>
</dbReference>
<evidence type="ECO:0000256" key="3">
    <source>
        <dbReference type="ARBA" id="ARBA00023163"/>
    </source>
</evidence>
<keyword evidence="1" id="KW-0805">Transcription regulation</keyword>
<accession>A0A2T5IQ43</accession>